<dbReference type="Gene3D" id="3.40.50.10170">
    <property type="match status" value="1"/>
</dbReference>
<dbReference type="Pfam" id="PF02645">
    <property type="entry name" value="DegV"/>
    <property type="match status" value="1"/>
</dbReference>
<dbReference type="PROSITE" id="PS51482">
    <property type="entry name" value="DEGV"/>
    <property type="match status" value="1"/>
</dbReference>
<protein>
    <recommendedName>
        <fullName evidence="4">Fatty acid-binding protein DegV</fullName>
    </recommendedName>
</protein>
<dbReference type="PANTHER" id="PTHR33434">
    <property type="entry name" value="DEGV DOMAIN-CONTAINING PROTEIN DR_1986-RELATED"/>
    <property type="match status" value="1"/>
</dbReference>
<proteinExistence type="predicted"/>
<dbReference type="NCBIfam" id="TIGR00762">
    <property type="entry name" value="DegV"/>
    <property type="match status" value="1"/>
</dbReference>
<dbReference type="EMBL" id="PSZP01000050">
    <property type="protein sequence ID" value="TCG10401.1"/>
    <property type="molecule type" value="Genomic_DNA"/>
</dbReference>
<evidence type="ECO:0000313" key="3">
    <source>
        <dbReference type="Proteomes" id="UP000291072"/>
    </source>
</evidence>
<comment type="caution">
    <text evidence="2">The sequence shown here is derived from an EMBL/GenBank/DDBJ whole genome shotgun (WGS) entry which is preliminary data.</text>
</comment>
<name>A0A4R0XU74_9MOLU</name>
<keyword evidence="3" id="KW-1185">Reference proteome</keyword>
<evidence type="ECO:0000313" key="2">
    <source>
        <dbReference type="EMBL" id="TCG10401.1"/>
    </source>
</evidence>
<evidence type="ECO:0000256" key="1">
    <source>
        <dbReference type="ARBA" id="ARBA00023121"/>
    </source>
</evidence>
<dbReference type="InterPro" id="IPR050270">
    <property type="entry name" value="DegV_domain_contain"/>
</dbReference>
<dbReference type="InterPro" id="IPR003797">
    <property type="entry name" value="DegV"/>
</dbReference>
<dbReference type="OrthoDB" id="388177at2"/>
<dbReference type="RefSeq" id="WP_131613878.1">
    <property type="nucleotide sequence ID" value="NZ_PSZP01000050.1"/>
</dbReference>
<reference evidence="2 3" key="1">
    <citation type="submission" date="2018-02" db="EMBL/GenBank/DDBJ databases">
        <title>Mycoplasma marinum and Mycoplasma todarodis sp. nov., moderately halophilic and psychrotolerant mycoplasmas isolated from cephalopods.</title>
        <authorList>
            <person name="Viver T."/>
        </authorList>
    </citation>
    <scope>NUCLEOTIDE SEQUENCE [LARGE SCALE GENOMIC DNA]</scope>
    <source>
        <strain evidence="2 3">5H</strain>
    </source>
</reference>
<dbReference type="Proteomes" id="UP000291072">
    <property type="component" value="Unassembled WGS sequence"/>
</dbReference>
<dbReference type="AlphaFoldDB" id="A0A4R0XU74"/>
<sequence>MKLGIIVDSSSGLSKKEAEDRGWGFIPLHIFLDKVDYADGIDITTQGVYDKLTLETEVRTSASSPSEVMDEFQRMSEAFDHVIVYPLSSELSSQTNNLKMFSKEYENIHVIESHGLGKVNTTQCEKAEKLAQSGADIEEILETLHKTRDDYFSLLLPHSLDWLVKGGRVGSKVASMASMLKIVPMISFESGKLDKYGKGRTFHKTVIKATKDVLSKFKKDDCDLFIYNVGNQDIEEHLKRIEAEIGKKPIEILLPSAIALHVGLEAIGIMALKK</sequence>
<keyword evidence="1" id="KW-0446">Lipid-binding</keyword>
<dbReference type="InterPro" id="IPR043168">
    <property type="entry name" value="DegV_C"/>
</dbReference>
<dbReference type="GO" id="GO:0008289">
    <property type="term" value="F:lipid binding"/>
    <property type="evidence" value="ECO:0007669"/>
    <property type="project" value="UniProtKB-KW"/>
</dbReference>
<dbReference type="SUPFAM" id="SSF82549">
    <property type="entry name" value="DAK1/DegV-like"/>
    <property type="match status" value="1"/>
</dbReference>
<dbReference type="Gene3D" id="3.30.1180.10">
    <property type="match status" value="1"/>
</dbReference>
<gene>
    <name evidence="2" type="ORF">C4B25_04370</name>
</gene>
<organism evidence="2 3">
    <name type="scientific">Mycoplasma todarodis</name>
    <dbReference type="NCBI Taxonomy" id="1937191"/>
    <lineage>
        <taxon>Bacteria</taxon>
        <taxon>Bacillati</taxon>
        <taxon>Mycoplasmatota</taxon>
        <taxon>Mollicutes</taxon>
        <taxon>Mycoplasmataceae</taxon>
        <taxon>Mycoplasma</taxon>
    </lineage>
</organism>
<dbReference type="PANTHER" id="PTHR33434:SF2">
    <property type="entry name" value="FATTY ACID-BINDING PROTEIN TM_1468"/>
    <property type="match status" value="1"/>
</dbReference>
<evidence type="ECO:0008006" key="4">
    <source>
        <dbReference type="Google" id="ProtNLM"/>
    </source>
</evidence>
<accession>A0A4R0XU74</accession>